<name>A0AAF0F0E5_9BASI</name>
<dbReference type="EC" id="3.4.21.105" evidence="9"/>
<dbReference type="GO" id="GO:0006465">
    <property type="term" value="P:signal peptide processing"/>
    <property type="evidence" value="ECO:0007669"/>
    <property type="project" value="TreeGrafter"/>
</dbReference>
<evidence type="ECO:0000256" key="5">
    <source>
        <dbReference type="ARBA" id="ARBA00022989"/>
    </source>
</evidence>
<feature type="domain" description="Peptidase S54 rhomboid" evidence="8">
    <location>
        <begin position="201"/>
        <end position="401"/>
    </location>
</feature>
<organism evidence="9 10">
    <name type="scientific">Malassezia japonica</name>
    <dbReference type="NCBI Taxonomy" id="223818"/>
    <lineage>
        <taxon>Eukaryota</taxon>
        <taxon>Fungi</taxon>
        <taxon>Dikarya</taxon>
        <taxon>Basidiomycota</taxon>
        <taxon>Ustilaginomycotina</taxon>
        <taxon>Malasseziomycetes</taxon>
        <taxon>Malasseziales</taxon>
        <taxon>Malasseziaceae</taxon>
        <taxon>Malassezia</taxon>
    </lineage>
</organism>
<evidence type="ECO:0000256" key="2">
    <source>
        <dbReference type="ARBA" id="ARBA00009045"/>
    </source>
</evidence>
<keyword evidence="9" id="KW-0645">Protease</keyword>
<dbReference type="InterPro" id="IPR050925">
    <property type="entry name" value="Rhomboid_protease_S54"/>
</dbReference>
<dbReference type="EMBL" id="CP119959">
    <property type="protein sequence ID" value="WFD38409.1"/>
    <property type="molecule type" value="Genomic_DNA"/>
</dbReference>
<dbReference type="Pfam" id="PF01694">
    <property type="entry name" value="Rhomboid"/>
    <property type="match status" value="1"/>
</dbReference>
<proteinExistence type="inferred from homology"/>
<feature type="transmembrane region" description="Helical" evidence="7">
    <location>
        <begin position="219"/>
        <end position="239"/>
    </location>
</feature>
<keyword evidence="4 9" id="KW-0378">Hydrolase</keyword>
<evidence type="ECO:0000259" key="8">
    <source>
        <dbReference type="Pfam" id="PF01694"/>
    </source>
</evidence>
<dbReference type="GeneID" id="85225010"/>
<dbReference type="PANTHER" id="PTHR43731">
    <property type="entry name" value="RHOMBOID PROTEASE"/>
    <property type="match status" value="1"/>
</dbReference>
<dbReference type="InterPro" id="IPR035952">
    <property type="entry name" value="Rhomboid-like_sf"/>
</dbReference>
<evidence type="ECO:0000313" key="9">
    <source>
        <dbReference type="EMBL" id="WFD38409.1"/>
    </source>
</evidence>
<evidence type="ECO:0000256" key="4">
    <source>
        <dbReference type="ARBA" id="ARBA00022801"/>
    </source>
</evidence>
<dbReference type="RefSeq" id="XP_060121306.1">
    <property type="nucleotide sequence ID" value="XM_060265323.1"/>
</dbReference>
<keyword evidence="6 7" id="KW-0472">Membrane</keyword>
<comment type="subcellular location">
    <subcellularLocation>
        <location evidence="1">Membrane</location>
        <topology evidence="1">Multi-pass membrane protein</topology>
    </subcellularLocation>
</comment>
<evidence type="ECO:0000256" key="6">
    <source>
        <dbReference type="ARBA" id="ARBA00023136"/>
    </source>
</evidence>
<dbReference type="GO" id="GO:0016020">
    <property type="term" value="C:membrane"/>
    <property type="evidence" value="ECO:0007669"/>
    <property type="project" value="UniProtKB-SubCell"/>
</dbReference>
<keyword evidence="3 7" id="KW-0812">Transmembrane</keyword>
<feature type="transmembrane region" description="Helical" evidence="7">
    <location>
        <begin position="352"/>
        <end position="375"/>
    </location>
</feature>
<protein>
    <submittedName>
        <fullName evidence="9">Rhomboid protease</fullName>
        <ecNumber evidence="9">3.4.21.105</ecNumber>
    </submittedName>
</protein>
<reference evidence="9" key="1">
    <citation type="submission" date="2023-03" db="EMBL/GenBank/DDBJ databases">
        <title>Mating type loci evolution in Malassezia.</title>
        <authorList>
            <person name="Coelho M.A."/>
        </authorList>
    </citation>
    <scope>NUCLEOTIDE SEQUENCE</scope>
    <source>
        <strain evidence="9">CBS 9431</strain>
    </source>
</reference>
<keyword evidence="5 7" id="KW-1133">Transmembrane helix</keyword>
<dbReference type="SUPFAM" id="SSF144091">
    <property type="entry name" value="Rhomboid-like"/>
    <property type="match status" value="1"/>
</dbReference>
<dbReference type="AlphaFoldDB" id="A0AAF0F0E5"/>
<feature type="transmembrane region" description="Helical" evidence="7">
    <location>
        <begin position="58"/>
        <end position="78"/>
    </location>
</feature>
<comment type="similarity">
    <text evidence="2">Belongs to the peptidase S54 family.</text>
</comment>
<evidence type="ECO:0000313" key="10">
    <source>
        <dbReference type="Proteomes" id="UP001217754"/>
    </source>
</evidence>
<accession>A0AAF0F0E5</accession>
<feature type="transmembrane region" description="Helical" evidence="7">
    <location>
        <begin position="163"/>
        <end position="181"/>
    </location>
</feature>
<feature type="transmembrane region" description="Helical" evidence="7">
    <location>
        <begin position="259"/>
        <end position="280"/>
    </location>
</feature>
<evidence type="ECO:0000256" key="1">
    <source>
        <dbReference type="ARBA" id="ARBA00004141"/>
    </source>
</evidence>
<evidence type="ECO:0000256" key="3">
    <source>
        <dbReference type="ARBA" id="ARBA00022692"/>
    </source>
</evidence>
<dbReference type="GO" id="GO:0004252">
    <property type="term" value="F:serine-type endopeptidase activity"/>
    <property type="evidence" value="ECO:0007669"/>
    <property type="project" value="InterPro"/>
</dbReference>
<sequence>MYGVRRFHSAPPLARLWVRPRLAPRRADPKEYEELRRVVAPPRTQTGDVVVKPPIGRALGFVGSVAAVSFLGCAAWSVSKTECLAQNPSARFFAPITSMFADQYDTQRLSDAAEDDLVAQANRRLAWLARNTKFLPEIVRSPILRMSMSAAEWYADQPAYKRAAVPVVALNAGVFLAWLAAPRLGTAAWMQRCMTHRPSSGRVVTLLTSVFSHKAAGHFLFNNLALWSVGGSALSTLALQQAWESRKASVPDASPLPQFLAFFVTAGAFASLTSHLVTAGRWRMAVQRIKDASRMLHRAASSQRPQLGAQIRAATAELMQLAQRASLGASGAIYAAFVLSACAYPQASLSIIFLPFTAIPIQWGMAGLVLVDILGIVRGWRLFDHVAHLGGALFGLLYYLYGSAVWNASKRFAAQFRHGKPAPQYG</sequence>
<dbReference type="PANTHER" id="PTHR43731:SF14">
    <property type="entry name" value="PRESENILIN-ASSOCIATED RHOMBOID-LIKE PROTEIN, MITOCHONDRIAL"/>
    <property type="match status" value="1"/>
</dbReference>
<feature type="transmembrane region" description="Helical" evidence="7">
    <location>
        <begin position="382"/>
        <end position="401"/>
    </location>
</feature>
<evidence type="ECO:0000256" key="7">
    <source>
        <dbReference type="SAM" id="Phobius"/>
    </source>
</evidence>
<dbReference type="InterPro" id="IPR022764">
    <property type="entry name" value="Peptidase_S54_rhomboid_dom"/>
</dbReference>
<gene>
    <name evidence="9" type="ORF">MJAP1_001361</name>
</gene>
<dbReference type="Proteomes" id="UP001217754">
    <property type="component" value="Chromosome 2"/>
</dbReference>
<dbReference type="Gene3D" id="1.20.1540.10">
    <property type="entry name" value="Rhomboid-like"/>
    <property type="match status" value="1"/>
</dbReference>
<keyword evidence="10" id="KW-1185">Reference proteome</keyword>